<dbReference type="Pfam" id="PF00248">
    <property type="entry name" value="Aldo_ket_red"/>
    <property type="match status" value="1"/>
</dbReference>
<dbReference type="InterPro" id="IPR036812">
    <property type="entry name" value="NAD(P)_OxRdtase_dom_sf"/>
</dbReference>
<proteinExistence type="predicted"/>
<sequence>MSTGREHAGGTAPGPGRVPLGRGSAWTTRLAFGAAGIGNLYRSVTDAEADGALAAAWDGGVRSFDTAPHYGLGLSERRLGAFLRDRPRDAYTVSTKVGRLLVPDPGARGDDLAHGFAVPATYRRVWDFGADGIVRSLEASLERLGLDRVDIVYLHDPDDHAHQALREAYPALERLRAEGVVGAIGVGMNQTAVPTRFVTETDIDVVLLAGRYTLLDRSGLDELLPAALRRGVSVVVGGVFNSGLLADPRPGSPYDYAAPPPETLWRAVRLREICERHGVPLRAVAARFPLGHPAVAGVLIGLRSAAEAEDAVGLLGREIPAALWEELRREGHLSDDVPVPGRERGR</sequence>
<dbReference type="InterPro" id="IPR023210">
    <property type="entry name" value="NADP_OxRdtase_dom"/>
</dbReference>
<name>A0ABZ1ZQQ4_STRAQ</name>
<dbReference type="PANTHER" id="PTHR42686:SF1">
    <property type="entry name" value="GH17980P-RELATED"/>
    <property type="match status" value="1"/>
</dbReference>
<feature type="region of interest" description="Disordered" evidence="1">
    <location>
        <begin position="1"/>
        <end position="20"/>
    </location>
</feature>
<gene>
    <name evidence="3" type="ORF">OG367_34840</name>
</gene>
<dbReference type="Proteomes" id="UP001431926">
    <property type="component" value="Chromosome"/>
</dbReference>
<feature type="domain" description="NADP-dependent oxidoreductase" evidence="2">
    <location>
        <begin position="29"/>
        <end position="326"/>
    </location>
</feature>
<dbReference type="SUPFAM" id="SSF51430">
    <property type="entry name" value="NAD(P)-linked oxidoreductase"/>
    <property type="match status" value="1"/>
</dbReference>
<protein>
    <submittedName>
        <fullName evidence="3">Aldo/keto reductase</fullName>
    </submittedName>
</protein>
<dbReference type="Gene3D" id="3.20.20.100">
    <property type="entry name" value="NADP-dependent oxidoreductase domain"/>
    <property type="match status" value="1"/>
</dbReference>
<evidence type="ECO:0000313" key="3">
    <source>
        <dbReference type="EMBL" id="WUX41091.1"/>
    </source>
</evidence>
<evidence type="ECO:0000256" key="1">
    <source>
        <dbReference type="SAM" id="MobiDB-lite"/>
    </source>
</evidence>
<dbReference type="CDD" id="cd19152">
    <property type="entry name" value="AKR_AKR15A"/>
    <property type="match status" value="1"/>
</dbReference>
<dbReference type="EMBL" id="CP109491">
    <property type="protein sequence ID" value="WUX41091.1"/>
    <property type="molecule type" value="Genomic_DNA"/>
</dbReference>
<evidence type="ECO:0000313" key="4">
    <source>
        <dbReference type="Proteomes" id="UP001431926"/>
    </source>
</evidence>
<keyword evidence="4" id="KW-1185">Reference proteome</keyword>
<dbReference type="InterPro" id="IPR020471">
    <property type="entry name" value="AKR"/>
</dbReference>
<accession>A0ABZ1ZQQ4</accession>
<organism evidence="3 4">
    <name type="scientific">Streptomyces anulatus</name>
    <name type="common">Streptomyces chrysomallus</name>
    <dbReference type="NCBI Taxonomy" id="1892"/>
    <lineage>
        <taxon>Bacteria</taxon>
        <taxon>Bacillati</taxon>
        <taxon>Actinomycetota</taxon>
        <taxon>Actinomycetes</taxon>
        <taxon>Kitasatosporales</taxon>
        <taxon>Streptomycetaceae</taxon>
        <taxon>Streptomyces</taxon>
    </lineage>
</organism>
<dbReference type="RefSeq" id="WP_329358881.1">
    <property type="nucleotide sequence ID" value="NZ_CP109490.1"/>
</dbReference>
<evidence type="ECO:0000259" key="2">
    <source>
        <dbReference type="Pfam" id="PF00248"/>
    </source>
</evidence>
<reference evidence="3" key="1">
    <citation type="submission" date="2022-10" db="EMBL/GenBank/DDBJ databases">
        <title>The complete genomes of actinobacterial strains from the NBC collection.</title>
        <authorList>
            <person name="Joergensen T.S."/>
            <person name="Alvarez Arevalo M."/>
            <person name="Sterndorff E.B."/>
            <person name="Faurdal D."/>
            <person name="Vuksanovic O."/>
            <person name="Mourched A.-S."/>
            <person name="Charusanti P."/>
            <person name="Shaw S."/>
            <person name="Blin K."/>
            <person name="Weber T."/>
        </authorList>
    </citation>
    <scope>NUCLEOTIDE SEQUENCE</scope>
    <source>
        <strain evidence="3">NBC_01436</strain>
    </source>
</reference>
<dbReference type="PANTHER" id="PTHR42686">
    <property type="entry name" value="GH17980P-RELATED"/>
    <property type="match status" value="1"/>
</dbReference>